<dbReference type="KEGG" id="nhu:H0264_30585"/>
<dbReference type="SUPFAM" id="SSF69118">
    <property type="entry name" value="AhpD-like"/>
    <property type="match status" value="1"/>
</dbReference>
<dbReference type="PANTHER" id="PTHR34846:SF5">
    <property type="entry name" value="CARBOXYMUCONOLACTONE DECARBOXYLASE-LIKE DOMAIN-CONTAINING PROTEIN"/>
    <property type="match status" value="1"/>
</dbReference>
<organism evidence="1 2">
    <name type="scientific">Nocardia huaxiensis</name>
    <dbReference type="NCBI Taxonomy" id="2755382"/>
    <lineage>
        <taxon>Bacteria</taxon>
        <taxon>Bacillati</taxon>
        <taxon>Actinomycetota</taxon>
        <taxon>Actinomycetes</taxon>
        <taxon>Mycobacteriales</taxon>
        <taxon>Nocardiaceae</taxon>
        <taxon>Nocardia</taxon>
    </lineage>
</organism>
<keyword evidence="2" id="KW-1185">Reference proteome</keyword>
<evidence type="ECO:0000313" key="2">
    <source>
        <dbReference type="Proteomes" id="UP000515512"/>
    </source>
</evidence>
<dbReference type="GO" id="GO:0016491">
    <property type="term" value="F:oxidoreductase activity"/>
    <property type="evidence" value="ECO:0007669"/>
    <property type="project" value="InterPro"/>
</dbReference>
<dbReference type="PANTHER" id="PTHR34846">
    <property type="entry name" value="4-CARBOXYMUCONOLACTONE DECARBOXYLASE FAMILY PROTEIN (AFU_ORTHOLOGUE AFUA_6G11590)"/>
    <property type="match status" value="1"/>
</dbReference>
<proteinExistence type="predicted"/>
<dbReference type="InterPro" id="IPR029032">
    <property type="entry name" value="AhpD-like"/>
</dbReference>
<accession>A0A7D6ZFB1</accession>
<dbReference type="EMBL" id="CP059399">
    <property type="protein sequence ID" value="QLY29559.1"/>
    <property type="molecule type" value="Genomic_DNA"/>
</dbReference>
<dbReference type="AlphaFoldDB" id="A0A7D6ZFB1"/>
<sequence length="338" mass="37306">MTLKPDVAASTDASPHWRAAADERMPELGKFSRTNILTWLAGRAGGRIGGGGRIKVLEAMGRSGAMALGYAPLGIRLVLRSKLTRVDCELATLRTAWNAGARYEWHHHVYAARLSGLSLRTVERVTAGPDAEGWTEHQRLLLRAVDELHADRMIGDATFEGLSGHLSAAQIADLCMLVGHYEMLAMLLKTHGVEPEPGMWRRGPLKWVRDEASGDGLAPSWLPTFNRYITNPFTRLYAGKIPPYSVIHHRGRKSGRPFATPVVANYRDGLLIVPLPYGSKSDWLRNVKAAGGGEATYRRQTRKFANPRVVDAAGATELPEQVRRYTRLVQVMVADLVD</sequence>
<dbReference type="Proteomes" id="UP000515512">
    <property type="component" value="Chromosome"/>
</dbReference>
<protein>
    <submittedName>
        <fullName evidence="1">Nitroreductase family deazaflavin-dependent oxidoreductase</fullName>
    </submittedName>
</protein>
<reference evidence="1 2" key="1">
    <citation type="submission" date="2020-07" db="EMBL/GenBank/DDBJ databases">
        <authorList>
            <person name="Zhuang K."/>
            <person name="Ran Y."/>
        </authorList>
    </citation>
    <scope>NUCLEOTIDE SEQUENCE [LARGE SCALE GENOMIC DNA]</scope>
    <source>
        <strain evidence="1 2">WCH-YHL-001</strain>
    </source>
</reference>
<name>A0A7D6ZFB1_9NOCA</name>
<dbReference type="RefSeq" id="WP_181580763.1">
    <property type="nucleotide sequence ID" value="NZ_CP059399.1"/>
</dbReference>
<dbReference type="InterPro" id="IPR012349">
    <property type="entry name" value="Split_barrel_FMN-bd"/>
</dbReference>
<dbReference type="Gene3D" id="1.20.1290.10">
    <property type="entry name" value="AhpD-like"/>
    <property type="match status" value="1"/>
</dbReference>
<evidence type="ECO:0000313" key="1">
    <source>
        <dbReference type="EMBL" id="QLY29559.1"/>
    </source>
</evidence>
<gene>
    <name evidence="1" type="ORF">H0264_30585</name>
</gene>
<dbReference type="Gene3D" id="2.30.110.10">
    <property type="entry name" value="Electron Transport, Fmn-binding Protein, Chain A"/>
    <property type="match status" value="1"/>
</dbReference>
<dbReference type="NCBIfam" id="TIGR00026">
    <property type="entry name" value="hi_GC_TIGR00026"/>
    <property type="match status" value="1"/>
</dbReference>
<dbReference type="InterPro" id="IPR004378">
    <property type="entry name" value="F420H2_quin_Rdtase"/>
</dbReference>